<name>A0ACB8IVI3_CITSI</name>
<organism evidence="1 2">
    <name type="scientific">Citrus sinensis</name>
    <name type="common">Sweet orange</name>
    <name type="synonym">Citrus aurantium var. sinensis</name>
    <dbReference type="NCBI Taxonomy" id="2711"/>
    <lineage>
        <taxon>Eukaryota</taxon>
        <taxon>Viridiplantae</taxon>
        <taxon>Streptophyta</taxon>
        <taxon>Embryophyta</taxon>
        <taxon>Tracheophyta</taxon>
        <taxon>Spermatophyta</taxon>
        <taxon>Magnoliopsida</taxon>
        <taxon>eudicotyledons</taxon>
        <taxon>Gunneridae</taxon>
        <taxon>Pentapetalae</taxon>
        <taxon>rosids</taxon>
        <taxon>malvids</taxon>
        <taxon>Sapindales</taxon>
        <taxon>Rutaceae</taxon>
        <taxon>Aurantioideae</taxon>
        <taxon>Citrus</taxon>
    </lineage>
</organism>
<reference evidence="2" key="1">
    <citation type="journal article" date="2023" name="Hortic. Res.">
        <title>A chromosome-level phased genome enabling allele-level studies in sweet orange: a case study on citrus Huanglongbing tolerance.</title>
        <authorList>
            <person name="Wu B."/>
            <person name="Yu Q."/>
            <person name="Deng Z."/>
            <person name="Duan Y."/>
            <person name="Luo F."/>
            <person name="Gmitter F. Jr."/>
        </authorList>
    </citation>
    <scope>NUCLEOTIDE SEQUENCE [LARGE SCALE GENOMIC DNA]</scope>
    <source>
        <strain evidence="2">cv. Valencia</strain>
    </source>
</reference>
<keyword evidence="2" id="KW-1185">Reference proteome</keyword>
<gene>
    <name evidence="1" type="ORF">KPL71_024865</name>
</gene>
<comment type="caution">
    <text evidence="1">The sequence shown here is derived from an EMBL/GenBank/DDBJ whole genome shotgun (WGS) entry which is preliminary data.</text>
</comment>
<proteinExistence type="predicted"/>
<protein>
    <submittedName>
        <fullName evidence="1">Dirigent protein 9</fullName>
    </submittedName>
</protein>
<dbReference type="Proteomes" id="UP000829398">
    <property type="component" value="Chromosome 8"/>
</dbReference>
<evidence type="ECO:0000313" key="2">
    <source>
        <dbReference type="Proteomes" id="UP000829398"/>
    </source>
</evidence>
<dbReference type="EMBL" id="CM039177">
    <property type="protein sequence ID" value="KAH9701068.1"/>
    <property type="molecule type" value="Genomic_DNA"/>
</dbReference>
<sequence>MIKKFSLSSNSKSLRAILHLSLLAITSRCANAARILTEGDDADTPTSPPVPPPAAHAPLSFFMHDILGGVPLVTANNGFVNNNNLPFLGGPNGATASTVISNNGNNNLVTNGNTLPFVTAGQLPQGAALQNPMFRAITVIDDELTEGHELGASVIGKAQGFYLASSLDGSSQTMAFSAMFGDHEEDTISFFGVHRTASHESGIAVVGGTGKYENAEGYANIETLHLTNQHTTDGVETVLQFTVYLTQ</sequence>
<accession>A0ACB8IVI3</accession>
<evidence type="ECO:0000313" key="1">
    <source>
        <dbReference type="EMBL" id="KAH9701068.1"/>
    </source>
</evidence>